<dbReference type="Proteomes" id="UP000243688">
    <property type="component" value="Unassembled WGS sequence"/>
</dbReference>
<gene>
    <name evidence="6" type="ORF">BLM47_01270</name>
</gene>
<dbReference type="InterPro" id="IPR023696">
    <property type="entry name" value="Ureohydrolase_dom_sf"/>
</dbReference>
<dbReference type="InterPro" id="IPR003085">
    <property type="entry name" value="AcuC"/>
</dbReference>
<dbReference type="PANTHER" id="PTHR10625">
    <property type="entry name" value="HISTONE DEACETYLASE HDAC1-RELATED"/>
    <property type="match status" value="1"/>
</dbReference>
<name>A0A2A6E4J8_9BACL</name>
<protein>
    <recommendedName>
        <fullName evidence="3">Acetoin utilization protein AcuC</fullName>
    </recommendedName>
</protein>
<evidence type="ECO:0000256" key="3">
    <source>
        <dbReference type="ARBA" id="ARBA00020218"/>
    </source>
</evidence>
<dbReference type="InterPro" id="IPR023801">
    <property type="entry name" value="His_deacetylse_dom"/>
</dbReference>
<dbReference type="PRINTS" id="PR01270">
    <property type="entry name" value="HDASUPER"/>
</dbReference>
<dbReference type="SUPFAM" id="SSF52768">
    <property type="entry name" value="Arginase/deacetylase"/>
    <property type="match status" value="1"/>
</dbReference>
<dbReference type="GO" id="GO:0045150">
    <property type="term" value="P:acetoin catabolic process"/>
    <property type="evidence" value="ECO:0007669"/>
    <property type="project" value="UniProtKB-UniPathway"/>
</dbReference>
<feature type="domain" description="Histone deacetylase" evidence="5">
    <location>
        <begin position="23"/>
        <end position="321"/>
    </location>
</feature>
<dbReference type="GO" id="GO:0004407">
    <property type="term" value="F:histone deacetylase activity"/>
    <property type="evidence" value="ECO:0007669"/>
    <property type="project" value="TreeGrafter"/>
</dbReference>
<accession>A0A2A6E4J8</accession>
<comment type="pathway">
    <text evidence="1">Ketone degradation; acetoin degradation.</text>
</comment>
<organism evidence="6 7">
    <name type="scientific">Candidatus Reconcilbacillus cellulovorans</name>
    <dbReference type="NCBI Taxonomy" id="1906605"/>
    <lineage>
        <taxon>Bacteria</taxon>
        <taxon>Bacillati</taxon>
        <taxon>Bacillota</taxon>
        <taxon>Bacilli</taxon>
        <taxon>Bacillales</taxon>
        <taxon>Paenibacillaceae</taxon>
        <taxon>Candidatus Reconcilbacillus</taxon>
    </lineage>
</organism>
<sequence length="393" mass="43918">MTRGRAVYIEHEDALRYRFSDTHPFNQFRLVLTRDLLRAAGALEDGAVFRPDPVEDEWLLAVHTAEYVDAVRKLSQPLVLSDAYRLADRHGLGPGDTPFFPDMHAVTSRIAGGSVAAAELVMSGRVDHALHLAGGLHHAMPDRGSGFCVYNDAAVAIAYIRRRYGARVLYVDTDVHHGDGVQFIFYADPDVCTLSIHESGRYLFPGTGFVHERGEGNAFGTAVNLPLEPYTGDESWLEVFREAVVRTARAFRPDCIVSQHGCDAHAFDPLAHLLCSMQTYAEIPHILHRLAHEYCGGRWIALGGGGYDIWRVVPRAWSLLWLEMTDHPLAAEIRGKPDVALPDEWLRRWADRSPVRLPAAWLDRPEEIPDTPRKNAIADANRRTADVALQYMA</sequence>
<comment type="caution">
    <text evidence="6">The sequence shown here is derived from an EMBL/GenBank/DDBJ whole genome shotgun (WGS) entry which is preliminary data.</text>
</comment>
<dbReference type="InterPro" id="IPR037138">
    <property type="entry name" value="His_deacetylse_dom_sf"/>
</dbReference>
<dbReference type="AlphaFoldDB" id="A0A2A6E4J8"/>
<dbReference type="PRINTS" id="PR01272">
    <property type="entry name" value="ACUCPROTEIN"/>
</dbReference>
<evidence type="ECO:0000256" key="4">
    <source>
        <dbReference type="ARBA" id="ARBA00022627"/>
    </source>
</evidence>
<proteinExistence type="inferred from homology"/>
<evidence type="ECO:0000313" key="7">
    <source>
        <dbReference type="Proteomes" id="UP000243688"/>
    </source>
</evidence>
<dbReference type="InterPro" id="IPR000286">
    <property type="entry name" value="HDACs"/>
</dbReference>
<dbReference type="CDD" id="cd09994">
    <property type="entry name" value="HDAC_AcuC_like"/>
    <property type="match status" value="1"/>
</dbReference>
<dbReference type="EMBL" id="MOXJ01000001">
    <property type="protein sequence ID" value="PDO11756.1"/>
    <property type="molecule type" value="Genomic_DNA"/>
</dbReference>
<reference evidence="6 7" key="1">
    <citation type="submission" date="2016-12" db="EMBL/GenBank/DDBJ databases">
        <title>Candidatus Reconcilibacillus cellulovorans genome.</title>
        <authorList>
            <person name="Kolinko S."/>
            <person name="Wu Y.-W."/>
            <person name="Tachea F."/>
            <person name="Denzel E."/>
            <person name="Hiras J."/>
            <person name="Baecker N."/>
            <person name="Chan L.J."/>
            <person name="Eichorst S.A."/>
            <person name="Frey D."/>
            <person name="Adams P.D."/>
            <person name="Pray T."/>
            <person name="Tanjore D."/>
            <person name="Petzold C.J."/>
            <person name="Gladden J.M."/>
            <person name="Simmons B.A."/>
            <person name="Singer S.W."/>
        </authorList>
    </citation>
    <scope>NUCLEOTIDE SEQUENCE [LARGE SCALE GENOMIC DNA]</scope>
    <source>
        <strain evidence="6">JTherm</strain>
    </source>
</reference>
<comment type="similarity">
    <text evidence="2">Belongs to the histone deacetylase family.</text>
</comment>
<dbReference type="UniPathway" id="UPA00040"/>
<evidence type="ECO:0000259" key="5">
    <source>
        <dbReference type="Pfam" id="PF00850"/>
    </source>
</evidence>
<evidence type="ECO:0000313" key="6">
    <source>
        <dbReference type="EMBL" id="PDO11756.1"/>
    </source>
</evidence>
<keyword evidence="4" id="KW-0006">Acetoin catabolism</keyword>
<dbReference type="GO" id="GO:0040029">
    <property type="term" value="P:epigenetic regulation of gene expression"/>
    <property type="evidence" value="ECO:0007669"/>
    <property type="project" value="TreeGrafter"/>
</dbReference>
<evidence type="ECO:0000256" key="1">
    <source>
        <dbReference type="ARBA" id="ARBA00005101"/>
    </source>
</evidence>
<dbReference type="Pfam" id="PF00850">
    <property type="entry name" value="Hist_deacetyl"/>
    <property type="match status" value="1"/>
</dbReference>
<dbReference type="PANTHER" id="PTHR10625:SF10">
    <property type="entry name" value="HISTONE DEACETYLASE HDAC1"/>
    <property type="match status" value="1"/>
</dbReference>
<dbReference type="Gene3D" id="3.40.800.20">
    <property type="entry name" value="Histone deacetylase domain"/>
    <property type="match status" value="1"/>
</dbReference>
<evidence type="ECO:0000256" key="2">
    <source>
        <dbReference type="ARBA" id="ARBA00005947"/>
    </source>
</evidence>